<evidence type="ECO:0000256" key="1">
    <source>
        <dbReference type="ARBA" id="ARBA00008898"/>
    </source>
</evidence>
<dbReference type="Proteomes" id="UP000675554">
    <property type="component" value="Unassembled WGS sequence"/>
</dbReference>
<dbReference type="EMBL" id="JAGSMN010000090">
    <property type="protein sequence ID" value="MBR7672312.1"/>
    <property type="molecule type" value="Genomic_DNA"/>
</dbReference>
<evidence type="ECO:0000313" key="6">
    <source>
        <dbReference type="Proteomes" id="UP000675554"/>
    </source>
</evidence>
<keyword evidence="2" id="KW-0560">Oxidoreductase</keyword>
<name>A0A8T4ILY6_9ACTN</name>
<gene>
    <name evidence="5" type="ORF">KDA82_04560</name>
</gene>
<evidence type="ECO:0000256" key="3">
    <source>
        <dbReference type="SAM" id="MobiDB-lite"/>
    </source>
</evidence>
<proteinExistence type="inferred from homology"/>
<evidence type="ECO:0000313" key="5">
    <source>
        <dbReference type="EMBL" id="MBR7672312.1"/>
    </source>
</evidence>
<feature type="region of interest" description="Disordered" evidence="3">
    <location>
        <begin position="1"/>
        <end position="35"/>
    </location>
</feature>
<dbReference type="Pfam" id="PF01613">
    <property type="entry name" value="Flavin_Reduct"/>
    <property type="match status" value="1"/>
</dbReference>
<dbReference type="GO" id="GO:0042602">
    <property type="term" value="F:riboflavin reductase (NADPH) activity"/>
    <property type="evidence" value="ECO:0007669"/>
    <property type="project" value="TreeGrafter"/>
</dbReference>
<reference evidence="5" key="1">
    <citation type="submission" date="2021-04" db="EMBL/GenBank/DDBJ databases">
        <title>Sequencing of actinobacteria type strains.</title>
        <authorList>
            <person name="Nguyen G.-S."/>
            <person name="Wentzel A."/>
        </authorList>
    </citation>
    <scope>NUCLEOTIDE SEQUENCE</scope>
    <source>
        <strain evidence="5">DSM 42095</strain>
    </source>
</reference>
<dbReference type="InterPro" id="IPR012349">
    <property type="entry name" value="Split_barrel_FMN-bd"/>
</dbReference>
<sequence length="195" mass="20215">MSSTVTSPTSQTSEAAPAAPASAATPTATPASAATPVAARRFRSIAGRFTTGVVAVTARRASDGAPVGLAVNSFTSVSLEPPLVLFCAARTSTSWPDVRSADRFCVNILGEGQRMLSTRFATSGAEKFSGVPWTPSPGGAPVLDGSIGWIECSVEEEIPAGDHTVVLARVHDLDASEEDSPLVFFRGLYGRYAQL</sequence>
<dbReference type="InterPro" id="IPR002563">
    <property type="entry name" value="Flavin_Rdtase-like_dom"/>
</dbReference>
<feature type="domain" description="Flavin reductase like" evidence="4">
    <location>
        <begin position="46"/>
        <end position="191"/>
    </location>
</feature>
<dbReference type="PANTHER" id="PTHR30466:SF11">
    <property type="entry name" value="FLAVIN-DEPENDENT MONOOXYGENASE, REDUCTASE SUBUNIT HSAB"/>
    <property type="match status" value="1"/>
</dbReference>
<dbReference type="AlphaFoldDB" id="A0A8T4ILY6"/>
<dbReference type="InterPro" id="IPR050268">
    <property type="entry name" value="NADH-dep_flavin_reductase"/>
</dbReference>
<protein>
    <submittedName>
        <fullName evidence="5">Flavin reductase family protein</fullName>
    </submittedName>
</protein>
<dbReference type="Gene3D" id="2.30.110.10">
    <property type="entry name" value="Electron Transport, Fmn-binding Protein, Chain A"/>
    <property type="match status" value="1"/>
</dbReference>
<keyword evidence="6" id="KW-1185">Reference proteome</keyword>
<dbReference type="SMART" id="SM00903">
    <property type="entry name" value="Flavin_Reduct"/>
    <property type="match status" value="1"/>
</dbReference>
<dbReference type="PANTHER" id="PTHR30466">
    <property type="entry name" value="FLAVIN REDUCTASE"/>
    <property type="match status" value="1"/>
</dbReference>
<evidence type="ECO:0000256" key="2">
    <source>
        <dbReference type="ARBA" id="ARBA00023002"/>
    </source>
</evidence>
<comment type="similarity">
    <text evidence="1">Belongs to the non-flavoprotein flavin reductase family.</text>
</comment>
<dbReference type="SUPFAM" id="SSF50475">
    <property type="entry name" value="FMN-binding split barrel"/>
    <property type="match status" value="1"/>
</dbReference>
<dbReference type="GO" id="GO:0010181">
    <property type="term" value="F:FMN binding"/>
    <property type="evidence" value="ECO:0007669"/>
    <property type="project" value="InterPro"/>
</dbReference>
<organism evidence="5 6">
    <name type="scientific">Streptomyces daliensis</name>
    <dbReference type="NCBI Taxonomy" id="299421"/>
    <lineage>
        <taxon>Bacteria</taxon>
        <taxon>Bacillati</taxon>
        <taxon>Actinomycetota</taxon>
        <taxon>Actinomycetes</taxon>
        <taxon>Kitasatosporales</taxon>
        <taxon>Streptomycetaceae</taxon>
        <taxon>Streptomyces</taxon>
    </lineage>
</organism>
<accession>A0A8T4ILY6</accession>
<evidence type="ECO:0000259" key="4">
    <source>
        <dbReference type="SMART" id="SM00903"/>
    </source>
</evidence>
<comment type="caution">
    <text evidence="5">The sequence shown here is derived from an EMBL/GenBank/DDBJ whole genome shotgun (WGS) entry which is preliminary data.</text>
</comment>